<sequence>MRPFEYSDETISEKELLIALPSMLIASGVLSLPKLLAMYTVAADGWIPLFVSGITNLIMAACVARFTMQFAGQPFYSYASKLVTRPVAWFFTMAFCGLFVAIAALEVREIADISKSYLFHRTPVEVIALSFLLVVVYAVCGSRAGILRLNLLFLPIILFIFILLLSLDIKFIEMKNLLPMFQTDMKDYMRAMPAGIGSYSWFGIIWFYIALIKKPKKLGRKVAKVMCIPIVVYLLFYVACIGVFGNMVTANMIYPVVELAKEAELPGGIFERFESVFLLCG</sequence>
<dbReference type="EMBL" id="JAROCA020000001">
    <property type="protein sequence ID" value="MDY0405853.1"/>
    <property type="molecule type" value="Genomic_DNA"/>
</dbReference>
<accession>A0ABU5CHM5</accession>
<comment type="caution">
    <text evidence="9">The sequence shown here is derived from an EMBL/GenBank/DDBJ whole genome shotgun (WGS) entry which is preliminary data.</text>
</comment>
<evidence type="ECO:0000256" key="7">
    <source>
        <dbReference type="ARBA" id="ARBA00023136"/>
    </source>
</evidence>
<evidence type="ECO:0000256" key="8">
    <source>
        <dbReference type="SAM" id="Phobius"/>
    </source>
</evidence>
<dbReference type="InterPro" id="IPR004761">
    <property type="entry name" value="Spore_GerAB"/>
</dbReference>
<evidence type="ECO:0000313" key="9">
    <source>
        <dbReference type="EMBL" id="MDY0405853.1"/>
    </source>
</evidence>
<dbReference type="PANTHER" id="PTHR34975">
    <property type="entry name" value="SPORE GERMINATION PROTEIN A2"/>
    <property type="match status" value="1"/>
</dbReference>
<dbReference type="Pfam" id="PF03845">
    <property type="entry name" value="Spore_permease"/>
    <property type="match status" value="1"/>
</dbReference>
<name>A0ABU5CHM5_9BACI</name>
<evidence type="ECO:0000256" key="5">
    <source>
        <dbReference type="ARBA" id="ARBA00022692"/>
    </source>
</evidence>
<proteinExistence type="inferred from homology"/>
<evidence type="ECO:0000313" key="10">
    <source>
        <dbReference type="Proteomes" id="UP001228376"/>
    </source>
</evidence>
<dbReference type="Proteomes" id="UP001228376">
    <property type="component" value="Unassembled WGS sequence"/>
</dbReference>
<feature type="transmembrane region" description="Helical" evidence="8">
    <location>
        <begin position="192"/>
        <end position="211"/>
    </location>
</feature>
<gene>
    <name evidence="9" type="ORF">P5G51_011005</name>
</gene>
<protein>
    <submittedName>
        <fullName evidence="9">Endospore germination permease</fullName>
    </submittedName>
</protein>
<feature type="transmembrane region" description="Helical" evidence="8">
    <location>
        <begin position="45"/>
        <end position="66"/>
    </location>
</feature>
<keyword evidence="5 8" id="KW-0812">Transmembrane</keyword>
<feature type="transmembrane region" description="Helical" evidence="8">
    <location>
        <begin position="151"/>
        <end position="172"/>
    </location>
</feature>
<organism evidence="9 10">
    <name type="scientific">Tigheibacillus jepli</name>
    <dbReference type="NCBI Taxonomy" id="3035914"/>
    <lineage>
        <taxon>Bacteria</taxon>
        <taxon>Bacillati</taxon>
        <taxon>Bacillota</taxon>
        <taxon>Bacilli</taxon>
        <taxon>Bacillales</taxon>
        <taxon>Bacillaceae</taxon>
        <taxon>Tigheibacillus</taxon>
    </lineage>
</organism>
<dbReference type="PANTHER" id="PTHR34975:SF2">
    <property type="entry name" value="SPORE GERMINATION PROTEIN A2"/>
    <property type="match status" value="1"/>
</dbReference>
<evidence type="ECO:0000256" key="4">
    <source>
        <dbReference type="ARBA" id="ARBA00022544"/>
    </source>
</evidence>
<feature type="transmembrane region" description="Helical" evidence="8">
    <location>
        <begin position="117"/>
        <end position="139"/>
    </location>
</feature>
<evidence type="ECO:0000256" key="1">
    <source>
        <dbReference type="ARBA" id="ARBA00004141"/>
    </source>
</evidence>
<evidence type="ECO:0000256" key="6">
    <source>
        <dbReference type="ARBA" id="ARBA00022989"/>
    </source>
</evidence>
<keyword evidence="7 8" id="KW-0472">Membrane</keyword>
<comment type="similarity">
    <text evidence="2">Belongs to the amino acid-polyamine-organocation (APC) superfamily. Spore germination protein (SGP) (TC 2.A.3.9) family.</text>
</comment>
<keyword evidence="3" id="KW-0813">Transport</keyword>
<evidence type="ECO:0000256" key="2">
    <source>
        <dbReference type="ARBA" id="ARBA00007998"/>
    </source>
</evidence>
<dbReference type="NCBIfam" id="TIGR00912">
    <property type="entry name" value="2A0309"/>
    <property type="match status" value="1"/>
</dbReference>
<feature type="transmembrane region" description="Helical" evidence="8">
    <location>
        <begin position="87"/>
        <end position="105"/>
    </location>
</feature>
<evidence type="ECO:0000256" key="3">
    <source>
        <dbReference type="ARBA" id="ARBA00022448"/>
    </source>
</evidence>
<comment type="subcellular location">
    <subcellularLocation>
        <location evidence="1">Membrane</location>
        <topology evidence="1">Multi-pass membrane protein</topology>
    </subcellularLocation>
</comment>
<feature type="transmembrane region" description="Helical" evidence="8">
    <location>
        <begin position="16"/>
        <end position="39"/>
    </location>
</feature>
<reference evidence="9 10" key="1">
    <citation type="submission" date="2023-10" db="EMBL/GenBank/DDBJ databases">
        <title>179-bfca-hs.</title>
        <authorList>
            <person name="Miliotis G."/>
            <person name="Sengupta P."/>
            <person name="Hameed A."/>
            <person name="Chuvochina M."/>
            <person name="Mcdonagh F."/>
            <person name="Simpson A.C."/>
            <person name="Singh N.K."/>
            <person name="Rekha P.D."/>
            <person name="Raman K."/>
            <person name="Hugenholtz P."/>
            <person name="Venkateswaran K."/>
        </authorList>
    </citation>
    <scope>NUCLEOTIDE SEQUENCE [LARGE SCALE GENOMIC DNA]</scope>
    <source>
        <strain evidence="9 10">179-BFC-A-HS</strain>
    </source>
</reference>
<keyword evidence="6 8" id="KW-1133">Transmembrane helix</keyword>
<keyword evidence="10" id="KW-1185">Reference proteome</keyword>
<keyword evidence="4" id="KW-0309">Germination</keyword>
<feature type="transmembrane region" description="Helical" evidence="8">
    <location>
        <begin position="223"/>
        <end position="245"/>
    </location>
</feature>